<dbReference type="GO" id="GO:0046872">
    <property type="term" value="F:metal ion binding"/>
    <property type="evidence" value="ECO:0007669"/>
    <property type="project" value="UniProtKB-KW"/>
</dbReference>
<dbReference type="InterPro" id="IPR036866">
    <property type="entry name" value="RibonucZ/Hydroxyglut_hydro"/>
</dbReference>
<dbReference type="SMART" id="SM00849">
    <property type="entry name" value="Lactamase_B"/>
    <property type="match status" value="1"/>
</dbReference>
<dbReference type="Gene3D" id="3.60.15.10">
    <property type="entry name" value="Ribonuclease Z/Hydroxyacylglutathione hydrolase-like"/>
    <property type="match status" value="1"/>
</dbReference>
<evidence type="ECO:0000256" key="6">
    <source>
        <dbReference type="ARBA" id="ARBA00022723"/>
    </source>
</evidence>
<evidence type="ECO:0000256" key="9">
    <source>
        <dbReference type="ARBA" id="ARBA00031044"/>
    </source>
</evidence>
<dbReference type="EMBL" id="AJWJ01000980">
    <property type="protein sequence ID" value="KAF2068453.1"/>
    <property type="molecule type" value="Genomic_DNA"/>
</dbReference>
<dbReference type="EC" id="3.1.2.6" evidence="5"/>
<dbReference type="FunFam" id="3.60.15.10:FF:000019">
    <property type="entry name" value="Hydroxyacylglutathione hydrolase, mitochondrial"/>
    <property type="match status" value="1"/>
</dbReference>
<dbReference type="Pfam" id="PF16123">
    <property type="entry name" value="HAGH_C"/>
    <property type="match status" value="1"/>
</dbReference>
<keyword evidence="6" id="KW-0479">Metal-binding</keyword>
<keyword evidence="7" id="KW-0378">Hydrolase</keyword>
<sequence>MKVIVVKVLTDNYSYLLIDESTKKAAAIDPVEPEKLINAAKSENVEIESILTTHHHWDHAGGNEKMKSLLPNIKVYGGDDRIGAISKILENNEIVRVGDLQVQTLTAPAHTTGHVLYYVKPQLQDDKQCLFTGDTLFIAGCGRLFEGNPEMMYNALYNVIGRLPNETLVYCGHEYTLKNLLFAETVDPDNQDIKKEIEKTNAKLESNQPTVPSTIGKEKLINPFMRVDTQPLIDQYKKANTGTTTVNPIDILGFIRKLKDNF</sequence>
<accession>A0A8J4PK54</accession>
<keyword evidence="12" id="KW-1185">Reference proteome</keyword>
<dbReference type="HAMAP" id="MF_01374">
    <property type="entry name" value="Glyoxalase_2"/>
    <property type="match status" value="1"/>
</dbReference>
<evidence type="ECO:0000256" key="1">
    <source>
        <dbReference type="ARBA" id="ARBA00001623"/>
    </source>
</evidence>
<feature type="domain" description="Metallo-beta-lactamase" evidence="10">
    <location>
        <begin position="11"/>
        <end position="173"/>
    </location>
</feature>
<comment type="similarity">
    <text evidence="4">Belongs to the metallo-beta-lactamase superfamily. Glyoxalase II family.</text>
</comment>
<name>A0A8J4PK54_9MYCE</name>
<evidence type="ECO:0000256" key="8">
    <source>
        <dbReference type="ARBA" id="ARBA00022833"/>
    </source>
</evidence>
<dbReference type="PANTHER" id="PTHR11935">
    <property type="entry name" value="BETA LACTAMASE DOMAIN"/>
    <property type="match status" value="1"/>
</dbReference>
<dbReference type="InterPro" id="IPR032282">
    <property type="entry name" value="HAGH_C"/>
</dbReference>
<dbReference type="PIRSF" id="PIRSF005457">
    <property type="entry name" value="Glx"/>
    <property type="match status" value="1"/>
</dbReference>
<gene>
    <name evidence="11" type="ORF">CYY_010223</name>
</gene>
<reference evidence="11" key="1">
    <citation type="submission" date="2020-01" db="EMBL/GenBank/DDBJ databases">
        <title>Development of genomics and gene disruption for Polysphondylium violaceum indicates a role for the polyketide synthase stlB in stalk morphogenesis.</title>
        <authorList>
            <person name="Narita B."/>
            <person name="Kawabe Y."/>
            <person name="Kin K."/>
            <person name="Saito T."/>
            <person name="Gibbs R."/>
            <person name="Kuspa A."/>
            <person name="Muzny D."/>
            <person name="Queller D."/>
            <person name="Richards S."/>
            <person name="Strassman J."/>
            <person name="Sucgang R."/>
            <person name="Worley K."/>
            <person name="Schaap P."/>
        </authorList>
    </citation>
    <scope>NUCLEOTIDE SEQUENCE</scope>
    <source>
        <strain evidence="11">QSvi11</strain>
    </source>
</reference>
<dbReference type="CDD" id="cd07723">
    <property type="entry name" value="hydroxyacylglutathione_hydrolase_MBL-fold"/>
    <property type="match status" value="1"/>
</dbReference>
<evidence type="ECO:0000313" key="11">
    <source>
        <dbReference type="EMBL" id="KAF2068453.1"/>
    </source>
</evidence>
<dbReference type="NCBIfam" id="TIGR03413">
    <property type="entry name" value="GSH_gloB"/>
    <property type="match status" value="1"/>
</dbReference>
<comment type="pathway">
    <text evidence="3">Secondary metabolite metabolism; methylglyoxal degradation; (R)-lactate from methylglyoxal: step 2/2.</text>
</comment>
<evidence type="ECO:0000256" key="4">
    <source>
        <dbReference type="ARBA" id="ARBA00006759"/>
    </source>
</evidence>
<comment type="caution">
    <text evidence="11">The sequence shown here is derived from an EMBL/GenBank/DDBJ whole genome shotgun (WGS) entry which is preliminary data.</text>
</comment>
<comment type="catalytic activity">
    <reaction evidence="1">
        <text>an S-(2-hydroxyacyl)glutathione + H2O = a 2-hydroxy carboxylate + glutathione + H(+)</text>
        <dbReference type="Rhea" id="RHEA:21864"/>
        <dbReference type="ChEBI" id="CHEBI:15377"/>
        <dbReference type="ChEBI" id="CHEBI:15378"/>
        <dbReference type="ChEBI" id="CHEBI:57925"/>
        <dbReference type="ChEBI" id="CHEBI:58896"/>
        <dbReference type="ChEBI" id="CHEBI:71261"/>
        <dbReference type="EC" id="3.1.2.6"/>
    </reaction>
</comment>
<dbReference type="InterPro" id="IPR017782">
    <property type="entry name" value="Hydroxyacylglutathione_Hdrlase"/>
</dbReference>
<comment type="cofactor">
    <cofactor evidence="2">
        <name>Zn(2+)</name>
        <dbReference type="ChEBI" id="CHEBI:29105"/>
    </cofactor>
</comment>
<dbReference type="PANTHER" id="PTHR11935:SF94">
    <property type="entry name" value="TENZING NORGAY, ISOFORM C"/>
    <property type="match status" value="1"/>
</dbReference>
<dbReference type="GO" id="GO:0019243">
    <property type="term" value="P:methylglyoxal catabolic process to D-lactate via S-lactoyl-glutathione"/>
    <property type="evidence" value="ECO:0007669"/>
    <property type="project" value="InterPro"/>
</dbReference>
<dbReference type="OrthoDB" id="515692at2759"/>
<evidence type="ECO:0000313" key="12">
    <source>
        <dbReference type="Proteomes" id="UP000695562"/>
    </source>
</evidence>
<evidence type="ECO:0000256" key="7">
    <source>
        <dbReference type="ARBA" id="ARBA00022801"/>
    </source>
</evidence>
<evidence type="ECO:0000256" key="5">
    <source>
        <dbReference type="ARBA" id="ARBA00011917"/>
    </source>
</evidence>
<keyword evidence="8" id="KW-0862">Zinc</keyword>
<evidence type="ECO:0000256" key="3">
    <source>
        <dbReference type="ARBA" id="ARBA00004963"/>
    </source>
</evidence>
<dbReference type="AlphaFoldDB" id="A0A8J4PK54"/>
<dbReference type="InterPro" id="IPR001279">
    <property type="entry name" value="Metallo-B-lactamas"/>
</dbReference>
<evidence type="ECO:0000256" key="2">
    <source>
        <dbReference type="ARBA" id="ARBA00001947"/>
    </source>
</evidence>
<organism evidence="11 12">
    <name type="scientific">Polysphondylium violaceum</name>
    <dbReference type="NCBI Taxonomy" id="133409"/>
    <lineage>
        <taxon>Eukaryota</taxon>
        <taxon>Amoebozoa</taxon>
        <taxon>Evosea</taxon>
        <taxon>Eumycetozoa</taxon>
        <taxon>Dictyostelia</taxon>
        <taxon>Dictyosteliales</taxon>
        <taxon>Dictyosteliaceae</taxon>
        <taxon>Polysphondylium</taxon>
    </lineage>
</organism>
<dbReference type="Pfam" id="PF00753">
    <property type="entry name" value="Lactamase_B"/>
    <property type="match status" value="1"/>
</dbReference>
<evidence type="ECO:0000259" key="10">
    <source>
        <dbReference type="SMART" id="SM00849"/>
    </source>
</evidence>
<dbReference type="Proteomes" id="UP000695562">
    <property type="component" value="Unassembled WGS sequence"/>
</dbReference>
<dbReference type="SUPFAM" id="SSF56281">
    <property type="entry name" value="Metallo-hydrolase/oxidoreductase"/>
    <property type="match status" value="1"/>
</dbReference>
<dbReference type="InterPro" id="IPR035680">
    <property type="entry name" value="Clx_II_MBL"/>
</dbReference>
<protein>
    <recommendedName>
        <fullName evidence="5">hydroxyacylglutathione hydrolase</fullName>
        <ecNumber evidence="5">3.1.2.6</ecNumber>
    </recommendedName>
    <alternativeName>
        <fullName evidence="9">Glyoxalase II</fullName>
    </alternativeName>
</protein>
<proteinExistence type="inferred from homology"/>
<dbReference type="GO" id="GO:0004416">
    <property type="term" value="F:hydroxyacylglutathione hydrolase activity"/>
    <property type="evidence" value="ECO:0007669"/>
    <property type="project" value="UniProtKB-EC"/>
</dbReference>